<dbReference type="CTD" id="9692"/>
<evidence type="ECO:0000256" key="10">
    <source>
        <dbReference type="ARBA" id="ARBA00022833"/>
    </source>
</evidence>
<dbReference type="GO" id="GO:0046872">
    <property type="term" value="F:metal ion binding"/>
    <property type="evidence" value="ECO:0007669"/>
    <property type="project" value="UniProtKB-KW"/>
</dbReference>
<dbReference type="AlphaFoldDB" id="A0A671XKW0"/>
<dbReference type="InterPro" id="IPR011990">
    <property type="entry name" value="TPR-like_helical_dom_sf"/>
</dbReference>
<dbReference type="Ensembl" id="ENSSAUT00010054410.1">
    <property type="protein sequence ID" value="ENSSAUP00010051738.1"/>
    <property type="gene ID" value="ENSSAUG00010021476.1"/>
</dbReference>
<reference evidence="19" key="1">
    <citation type="submission" date="2021-04" db="EMBL/GenBank/DDBJ databases">
        <authorList>
            <consortium name="Wellcome Sanger Institute Data Sharing"/>
        </authorList>
    </citation>
    <scope>NUCLEOTIDE SEQUENCE [LARGE SCALE GENOMIC DNA]</scope>
</reference>
<dbReference type="Proteomes" id="UP000472265">
    <property type="component" value="Chromosome 16"/>
</dbReference>
<evidence type="ECO:0000313" key="19">
    <source>
        <dbReference type="Ensembl" id="ENSSAUP00010051738.1"/>
    </source>
</evidence>
<comment type="cofactor">
    <cofactor evidence="2">
        <name>Mg(2+)</name>
        <dbReference type="ChEBI" id="CHEBI:18420"/>
    </cofactor>
</comment>
<evidence type="ECO:0000256" key="11">
    <source>
        <dbReference type="ARBA" id="ARBA00022842"/>
    </source>
</evidence>
<dbReference type="PANTHER" id="PTHR13547">
    <property type="match status" value="1"/>
</dbReference>
<dbReference type="RefSeq" id="XP_030299763.1">
    <property type="nucleotide sequence ID" value="XM_030443903.1"/>
</dbReference>
<evidence type="ECO:0000256" key="7">
    <source>
        <dbReference type="ARBA" id="ARBA00022722"/>
    </source>
</evidence>
<dbReference type="OrthoDB" id="46913at2759"/>
<evidence type="ECO:0000256" key="4">
    <source>
        <dbReference type="ARBA" id="ARBA00007626"/>
    </source>
</evidence>
<dbReference type="GeneID" id="115597706"/>
<accession>A0A671XKW0</accession>
<keyword evidence="8" id="KW-0479">Metal-binding</keyword>
<evidence type="ECO:0000256" key="6">
    <source>
        <dbReference type="ARBA" id="ARBA00022694"/>
    </source>
</evidence>
<evidence type="ECO:0000313" key="20">
    <source>
        <dbReference type="Proteomes" id="UP000472265"/>
    </source>
</evidence>
<reference evidence="19" key="2">
    <citation type="submission" date="2025-08" db="UniProtKB">
        <authorList>
            <consortium name="Ensembl"/>
        </authorList>
    </citation>
    <scope>IDENTIFICATION</scope>
</reference>
<evidence type="ECO:0000256" key="8">
    <source>
        <dbReference type="ARBA" id="ARBA00022723"/>
    </source>
</evidence>
<keyword evidence="9" id="KW-0378">Hydrolase</keyword>
<evidence type="ECO:0000256" key="17">
    <source>
        <dbReference type="SAM" id="MobiDB-lite"/>
    </source>
</evidence>
<evidence type="ECO:0000256" key="9">
    <source>
        <dbReference type="ARBA" id="ARBA00022801"/>
    </source>
</evidence>
<evidence type="ECO:0000256" key="16">
    <source>
        <dbReference type="PROSITE-ProRule" id="PRU00708"/>
    </source>
</evidence>
<keyword evidence="10" id="KW-0862">Zinc</keyword>
<dbReference type="GO" id="GO:0097745">
    <property type="term" value="P:mitochondrial tRNA 5'-end processing"/>
    <property type="evidence" value="ECO:0007669"/>
    <property type="project" value="TreeGrafter"/>
</dbReference>
<keyword evidence="7" id="KW-0540">Nuclease</keyword>
<dbReference type="GeneTree" id="ENSGT00390000002201"/>
<dbReference type="Gene3D" id="3.40.50.11980">
    <property type="match status" value="1"/>
</dbReference>
<dbReference type="Gene3D" id="1.25.40.10">
    <property type="entry name" value="Tetratricopeptide repeat domain"/>
    <property type="match status" value="1"/>
</dbReference>
<keyword evidence="12" id="KW-0809">Transit peptide</keyword>
<proteinExistence type="inferred from homology"/>
<name>A0A671XKW0_SPAAU</name>
<comment type="similarity">
    <text evidence="4">Belongs to the PPR family. P subfamily.</text>
</comment>
<keyword evidence="13" id="KW-0496">Mitochondrion</keyword>
<evidence type="ECO:0000256" key="3">
    <source>
        <dbReference type="ARBA" id="ARBA00004173"/>
    </source>
</evidence>
<dbReference type="PANTHER" id="PTHR13547:SF1">
    <property type="entry name" value="MITOCHONDRIAL RIBONUCLEASE P CATALYTIC SUBUNIT"/>
    <property type="match status" value="1"/>
</dbReference>
<dbReference type="EC" id="3.1.26.5" evidence="5"/>
<dbReference type="GO" id="GO:0001682">
    <property type="term" value="P:tRNA 5'-leader removal"/>
    <property type="evidence" value="ECO:0007669"/>
    <property type="project" value="TreeGrafter"/>
</dbReference>
<dbReference type="GO" id="GO:0030678">
    <property type="term" value="C:mitochondrial ribonuclease P complex"/>
    <property type="evidence" value="ECO:0007669"/>
    <property type="project" value="TreeGrafter"/>
</dbReference>
<dbReference type="FunFam" id="1.25.40.10:FF:001403">
    <property type="entry name" value="Mitochondrial ribonuclease P protein 3-like Protein"/>
    <property type="match status" value="1"/>
</dbReference>
<dbReference type="InterPro" id="IPR031595">
    <property type="entry name" value="PRORP_C"/>
</dbReference>
<evidence type="ECO:0000256" key="14">
    <source>
        <dbReference type="ARBA" id="ARBA00044536"/>
    </source>
</evidence>
<evidence type="ECO:0000256" key="5">
    <source>
        <dbReference type="ARBA" id="ARBA00012179"/>
    </source>
</evidence>
<reference evidence="19" key="3">
    <citation type="submission" date="2025-09" db="UniProtKB">
        <authorList>
            <consortium name="Ensembl"/>
        </authorList>
    </citation>
    <scope>IDENTIFICATION</scope>
</reference>
<dbReference type="GO" id="GO:0004526">
    <property type="term" value="F:ribonuclease P activity"/>
    <property type="evidence" value="ECO:0007669"/>
    <property type="project" value="UniProtKB-EC"/>
</dbReference>
<keyword evidence="6" id="KW-0819">tRNA processing</keyword>
<dbReference type="FunCoup" id="A0A671XKW0">
    <property type="interactions" value="982"/>
</dbReference>
<feature type="domain" description="PRORP" evidence="18">
    <location>
        <begin position="383"/>
        <end position="617"/>
    </location>
</feature>
<sequence length="622" mass="70475">MGSTMILTVRICHKPFQTFCQQGSSAFTTLKTSLCKSSQQPLSARFLCTRDRNPNPGVRQADTRNSGQGAGKNTRRREDESWGDAQKGRGKTSTLRQKPSFPKSVFAAGTAKRTAEMMIRKPALVCQDEEEPEGRMTRGAGKMQPPERPLSASEWRKLKESLGNSQRFEVRMMQAMFSSQAELDIAKSLLTFVAMETGTLPYDLFLRYLTLCVSGGHDAEVFDVYDIMRGSFASLDTGASSLFIKSFVRTARWREAINILNELKKVFSPSPRNYGDVISAAMSHGDTTTAWALYDELTEKGLSPYQETWDALFKGGRKTEEESRNEAAAMSQSEHQEKLLEILLYMRNNQIYPQHSLASSIKTWFESLTGQRWTGGWTIATPQGVCGCCGSELESIQLTAEEYQQLKDRVMTDVIQGQDVFNKTTPEELEKFKTFVKRKPAFDVVVDGLNVANINKDKSKLSETLLAVVSELEHQGLTILVLGRKHMLRPSRSWERHNMDLIRQKAHCFFTENISEDDPFLLYATLHSGNHCKFVSRDLMRDHKACLSDGATRRLFFKWQRGHQLVVGGSVAAGRRVRFLSIPNYDTIVQTSADSWHLPYDDTEDRSTYEVPQRWLCLTRKH</sequence>
<dbReference type="PROSITE" id="PS51375">
    <property type="entry name" value="PPR"/>
    <property type="match status" value="1"/>
</dbReference>
<evidence type="ECO:0000256" key="12">
    <source>
        <dbReference type="ARBA" id="ARBA00022946"/>
    </source>
</evidence>
<organism evidence="19 20">
    <name type="scientific">Sparus aurata</name>
    <name type="common">Gilthead sea bream</name>
    <dbReference type="NCBI Taxonomy" id="8175"/>
    <lineage>
        <taxon>Eukaryota</taxon>
        <taxon>Metazoa</taxon>
        <taxon>Chordata</taxon>
        <taxon>Craniata</taxon>
        <taxon>Vertebrata</taxon>
        <taxon>Euteleostomi</taxon>
        <taxon>Actinopterygii</taxon>
        <taxon>Neopterygii</taxon>
        <taxon>Teleostei</taxon>
        <taxon>Neoteleostei</taxon>
        <taxon>Acanthomorphata</taxon>
        <taxon>Eupercaria</taxon>
        <taxon>Spariformes</taxon>
        <taxon>Sparidae</taxon>
        <taxon>Sparus</taxon>
    </lineage>
</organism>
<evidence type="ECO:0000256" key="15">
    <source>
        <dbReference type="ARBA" id="ARBA00044559"/>
    </source>
</evidence>
<dbReference type="InterPro" id="IPR033495">
    <property type="entry name" value="MRPP3_PIN_dom"/>
</dbReference>
<keyword evidence="20" id="KW-1185">Reference proteome</keyword>
<evidence type="ECO:0000259" key="18">
    <source>
        <dbReference type="Pfam" id="PF16953"/>
    </source>
</evidence>
<evidence type="ECO:0000256" key="13">
    <source>
        <dbReference type="ARBA" id="ARBA00023128"/>
    </source>
</evidence>
<comment type="subcellular location">
    <subcellularLocation>
        <location evidence="3">Mitochondrion</location>
    </subcellularLocation>
</comment>
<feature type="repeat" description="PPR" evidence="16">
    <location>
        <begin position="270"/>
        <end position="304"/>
    </location>
</feature>
<evidence type="ECO:0000256" key="2">
    <source>
        <dbReference type="ARBA" id="ARBA00001946"/>
    </source>
</evidence>
<dbReference type="InParanoid" id="A0A671XKW0"/>
<dbReference type="CDD" id="cd18718">
    <property type="entry name" value="PIN_PRORP"/>
    <property type="match status" value="1"/>
</dbReference>
<keyword evidence="11" id="KW-0460">Magnesium</keyword>
<evidence type="ECO:0000256" key="1">
    <source>
        <dbReference type="ARBA" id="ARBA00000928"/>
    </source>
</evidence>
<comment type="catalytic activity">
    <reaction evidence="1">
        <text>Endonucleolytic cleavage of RNA, removing 5'-extranucleotides from tRNA precursor.</text>
        <dbReference type="EC" id="3.1.26.5"/>
    </reaction>
</comment>
<dbReference type="OMA" id="VKEPIRY"/>
<protein>
    <recommendedName>
        <fullName evidence="14">Mitochondrial ribonuclease P catalytic subunit</fullName>
        <ecNumber evidence="5">3.1.26.5</ecNumber>
    </recommendedName>
    <alternativeName>
        <fullName evidence="15">Mitochondrial ribonuclease P protein 3</fullName>
    </alternativeName>
</protein>
<feature type="region of interest" description="Disordered" evidence="17">
    <location>
        <begin position="128"/>
        <end position="152"/>
    </location>
</feature>
<dbReference type="Pfam" id="PF16953">
    <property type="entry name" value="PRORP"/>
    <property type="match status" value="1"/>
</dbReference>
<gene>
    <name evidence="19" type="primary">PRORP</name>
    <name evidence="19" type="synonym">prorp</name>
</gene>
<feature type="region of interest" description="Disordered" evidence="17">
    <location>
        <begin position="48"/>
        <end position="105"/>
    </location>
</feature>
<dbReference type="InterPro" id="IPR002885">
    <property type="entry name" value="PPR_rpt"/>
</dbReference>